<gene>
    <name evidence="6" type="primary">SVF1</name>
    <name evidence="6" type="ORF">DEBR0S3_09956G</name>
</gene>
<dbReference type="InterPro" id="IPR051385">
    <property type="entry name" value="Ceramide-binding_SVF1"/>
</dbReference>
<keyword evidence="3" id="KW-0963">Cytoplasm</keyword>
<dbReference type="PANTHER" id="PTHR47107">
    <property type="entry name" value="SVF1-LIKE PROTEIN YDR222W-RELATED"/>
    <property type="match status" value="1"/>
</dbReference>
<dbReference type="InterPro" id="IPR033394">
    <property type="entry name" value="Svf1-like_C"/>
</dbReference>
<evidence type="ECO:0000259" key="4">
    <source>
        <dbReference type="Pfam" id="PF08622"/>
    </source>
</evidence>
<proteinExistence type="inferred from homology"/>
<feature type="domain" description="Svf1-like C-terminal" evidence="5">
    <location>
        <begin position="248"/>
        <end position="411"/>
    </location>
</feature>
<dbReference type="Proteomes" id="UP000478008">
    <property type="component" value="Unassembled WGS sequence"/>
</dbReference>
<comment type="similarity">
    <text evidence="2">Belongs to the SVF1 family.</text>
</comment>
<keyword evidence="7" id="KW-1185">Reference proteome</keyword>
<dbReference type="GO" id="GO:0006979">
    <property type="term" value="P:response to oxidative stress"/>
    <property type="evidence" value="ECO:0007669"/>
    <property type="project" value="InterPro"/>
</dbReference>
<name>A0A7D9H4R1_DEKBR</name>
<dbReference type="SUPFAM" id="SSF159245">
    <property type="entry name" value="AttH-like"/>
    <property type="match status" value="1"/>
</dbReference>
<sequence>MWKLVQSGLSVVAGTAEPEYGPDSIRPVGSELKEGEKCYRDVTRDDLKFRDPDHTNIETMVFYFEDNVHSGFAQIIHSNLMGIHTNAQFTFKVFKKDEPEKYVWTSTKLENAKIVDGTDFYADNLSIVLDKENGDTYTINSSVTPKSEVINLKLVHVGEGVIFGKDGTTYYGTDPENPWGSMRHLFWPRCRATGEIICRKYRQPKEDETDGNGEFLDWDSTNEKLKISEEKFEIKNGLGMYVMAMQGMKPHHAAAAWDFLNYQSNSHSVVIMEYTTPPSYNTTTVSTAMVVDKDGKPVLCTLNNKTEHLDTYKDEDCGWMVPRKMKYTMEGVNSEGKKTTAVVTADLQRMSERVDVMSEIPQLVKNIVSGIAGTRPYIYQYSNSMELKVYVEGDEIINEKGYGYNETTFISDI</sequence>
<evidence type="ECO:0000256" key="2">
    <source>
        <dbReference type="ARBA" id="ARBA00009069"/>
    </source>
</evidence>
<evidence type="ECO:0000313" key="6">
    <source>
        <dbReference type="EMBL" id="VUG18405.1"/>
    </source>
</evidence>
<dbReference type="GO" id="GO:0005737">
    <property type="term" value="C:cytoplasm"/>
    <property type="evidence" value="ECO:0007669"/>
    <property type="project" value="UniProtKB-SubCell"/>
</dbReference>
<evidence type="ECO:0000313" key="7">
    <source>
        <dbReference type="Proteomes" id="UP000478008"/>
    </source>
</evidence>
<organism evidence="6 7">
    <name type="scientific">Dekkera bruxellensis</name>
    <name type="common">Brettanomyces custersii</name>
    <dbReference type="NCBI Taxonomy" id="5007"/>
    <lineage>
        <taxon>Eukaryota</taxon>
        <taxon>Fungi</taxon>
        <taxon>Dikarya</taxon>
        <taxon>Ascomycota</taxon>
        <taxon>Saccharomycotina</taxon>
        <taxon>Pichiomycetes</taxon>
        <taxon>Pichiales</taxon>
        <taxon>Pichiaceae</taxon>
        <taxon>Brettanomyces</taxon>
    </lineage>
</organism>
<dbReference type="InterPro" id="IPR013931">
    <property type="entry name" value="Svf1-like_N"/>
</dbReference>
<reference evidence="6 7" key="1">
    <citation type="submission" date="2019-07" db="EMBL/GenBank/DDBJ databases">
        <authorList>
            <person name="Friedrich A."/>
            <person name="Schacherer J."/>
        </authorList>
    </citation>
    <scope>NUCLEOTIDE SEQUENCE [LARGE SCALE GENOMIC DNA]</scope>
</reference>
<dbReference type="Pfam" id="PF17187">
    <property type="entry name" value="Svf1_C"/>
    <property type="match status" value="1"/>
</dbReference>
<dbReference type="AlphaFoldDB" id="A0A7D9H4R1"/>
<dbReference type="Pfam" id="PF08622">
    <property type="entry name" value="Svf1"/>
    <property type="match status" value="1"/>
</dbReference>
<evidence type="ECO:0000256" key="3">
    <source>
        <dbReference type="ARBA" id="ARBA00022490"/>
    </source>
</evidence>
<accession>A0A7D9H4R1</accession>
<evidence type="ECO:0000259" key="5">
    <source>
        <dbReference type="Pfam" id="PF17187"/>
    </source>
</evidence>
<dbReference type="PANTHER" id="PTHR47107:SF1">
    <property type="entry name" value="CERAMIDE-BINDING PROTEIN SVF1-RELATED"/>
    <property type="match status" value="1"/>
</dbReference>
<comment type="subcellular location">
    <subcellularLocation>
        <location evidence="1">Cytoplasm</location>
    </subcellularLocation>
</comment>
<dbReference type="EMBL" id="CABFWN010000003">
    <property type="protein sequence ID" value="VUG18405.1"/>
    <property type="molecule type" value="Genomic_DNA"/>
</dbReference>
<feature type="domain" description="Svf1-like N-terminal" evidence="4">
    <location>
        <begin position="57"/>
        <end position="246"/>
    </location>
</feature>
<protein>
    <submittedName>
        <fullName evidence="6">DEBR0S3_09956g1_1</fullName>
    </submittedName>
</protein>
<evidence type="ECO:0000256" key="1">
    <source>
        <dbReference type="ARBA" id="ARBA00004496"/>
    </source>
</evidence>